<dbReference type="EnsemblPlants" id="AVESA.00010b.r2.2DG0333760.1">
    <property type="protein sequence ID" value="AVESA.00010b.r2.2DG0333760.1.CDS.1"/>
    <property type="gene ID" value="AVESA.00010b.r2.2DG0333760"/>
</dbReference>
<dbReference type="Proteomes" id="UP001732700">
    <property type="component" value="Chromosome 2D"/>
</dbReference>
<reference evidence="1" key="2">
    <citation type="submission" date="2025-09" db="UniProtKB">
        <authorList>
            <consortium name="EnsemblPlants"/>
        </authorList>
    </citation>
    <scope>IDENTIFICATION</scope>
</reference>
<accession>A0ACD5UXU2</accession>
<proteinExistence type="predicted"/>
<reference evidence="1" key="1">
    <citation type="submission" date="2021-05" db="EMBL/GenBank/DDBJ databases">
        <authorList>
            <person name="Scholz U."/>
            <person name="Mascher M."/>
            <person name="Fiebig A."/>
        </authorList>
    </citation>
    <scope>NUCLEOTIDE SEQUENCE [LARGE SCALE GENOMIC DNA]</scope>
</reference>
<evidence type="ECO:0000313" key="1">
    <source>
        <dbReference type="EnsemblPlants" id="AVESA.00010b.r2.2DG0333760.1.CDS.1"/>
    </source>
</evidence>
<keyword evidence="2" id="KW-1185">Reference proteome</keyword>
<sequence length="141" mass="16450">MHAKNSFFRFGSFLIKDGSEIKFWEDSWLGNIPLMEQYPALYNIARNKSDTIAEVLNASPPNVAFRRDLIGARLASWHALQVRLADIQLTDEHDEFRWNLTENDKFSVESMYKALVHSKVPVNENKRIWKTKIPLKIKIFA</sequence>
<name>A0ACD5UXU2_AVESA</name>
<protein>
    <submittedName>
        <fullName evidence="1">Uncharacterized protein</fullName>
    </submittedName>
</protein>
<evidence type="ECO:0000313" key="2">
    <source>
        <dbReference type="Proteomes" id="UP001732700"/>
    </source>
</evidence>
<organism evidence="1 2">
    <name type="scientific">Avena sativa</name>
    <name type="common">Oat</name>
    <dbReference type="NCBI Taxonomy" id="4498"/>
    <lineage>
        <taxon>Eukaryota</taxon>
        <taxon>Viridiplantae</taxon>
        <taxon>Streptophyta</taxon>
        <taxon>Embryophyta</taxon>
        <taxon>Tracheophyta</taxon>
        <taxon>Spermatophyta</taxon>
        <taxon>Magnoliopsida</taxon>
        <taxon>Liliopsida</taxon>
        <taxon>Poales</taxon>
        <taxon>Poaceae</taxon>
        <taxon>BOP clade</taxon>
        <taxon>Pooideae</taxon>
        <taxon>Poodae</taxon>
        <taxon>Poeae</taxon>
        <taxon>Poeae Chloroplast Group 1 (Aveneae type)</taxon>
        <taxon>Aveninae</taxon>
        <taxon>Avena</taxon>
    </lineage>
</organism>